<dbReference type="Gene3D" id="3.30.559.30">
    <property type="entry name" value="Nonribosomal peptide synthetase, condensation domain"/>
    <property type="match status" value="1"/>
</dbReference>
<dbReference type="PANTHER" id="PTHR45527">
    <property type="entry name" value="NONRIBOSOMAL PEPTIDE SYNTHETASE"/>
    <property type="match status" value="1"/>
</dbReference>
<dbReference type="InterPro" id="IPR001242">
    <property type="entry name" value="Condensation_dom"/>
</dbReference>
<reference evidence="3 4" key="1">
    <citation type="submission" date="2018-01" db="EMBL/GenBank/DDBJ databases">
        <title>Genomic Encyclopedia of Archaeal and Bacterial Type Strains, Phase II (KMG-II): from individual species to whole genera.</title>
        <authorList>
            <person name="Goeker M."/>
        </authorList>
    </citation>
    <scope>NUCLEOTIDE SEQUENCE [LARGE SCALE GENOMIC DNA]</scope>
    <source>
        <strain evidence="3 4">DSM 17023</strain>
    </source>
</reference>
<dbReference type="InterPro" id="IPR023213">
    <property type="entry name" value="CAT-like_dom_sf"/>
</dbReference>
<dbReference type="GO" id="GO:0000036">
    <property type="term" value="F:acyl carrier activity"/>
    <property type="evidence" value="ECO:0007669"/>
    <property type="project" value="TreeGrafter"/>
</dbReference>
<feature type="domain" description="Condensation" evidence="2">
    <location>
        <begin position="4"/>
        <end position="424"/>
    </location>
</feature>
<sequence length="548" mass="60112">MKNLTPMQAAYWTGRQANGFLGNVAAHLYVEFDCGKLDPHRLEKAVRKLYESHDMMRMRITPDGRQHIGKTEESLSFEIEDLTGLDAGVLDRHLADKRERWTCRTLDLAAGQTSAFGLSVLPGGACRLHVDTDMVAIDPPSFCLLMEDLARFYEDPRIGIEKGKSGYFDWLDRKNSDSDLARRHSEDKRWWQERLAGLPPAPNLPAAAISRPVRSGRLAAMLSPEERRSLTRTARGLRITPSALMLGLFTAVVGEATGDERFRLNVPMFWRAPFTAEVERLVGDFSNILILAADPSPGEPLGSLCKRLAEQMLDLLAHSSYPGVNVMRDLSRARRSLQTAPIVFTSGLDLPGRDLFSERVARVFGPMSWAVSQGPQVALDAQVAAMSGGILINWDIRYDALPETWINSAFDTYVALARKIAKDPAALEEPAFPREATAHAAGNASRHTEYMLRELLTRLVPAAGAHGPGEIRKLGLSDGDLTGFVAFLNRYIPGTNLTLEDIGPASTAASLASVIRVRSAGASEKVGLAYLKAIDARDRASLEAQPAE</sequence>
<evidence type="ECO:0000259" key="2">
    <source>
        <dbReference type="Pfam" id="PF00668"/>
    </source>
</evidence>
<comment type="caution">
    <text evidence="3">The sequence shown here is derived from an EMBL/GenBank/DDBJ whole genome shotgun (WGS) entry which is preliminary data.</text>
</comment>
<dbReference type="GO" id="GO:0044550">
    <property type="term" value="P:secondary metabolite biosynthetic process"/>
    <property type="evidence" value="ECO:0007669"/>
    <property type="project" value="TreeGrafter"/>
</dbReference>
<evidence type="ECO:0000313" key="3">
    <source>
        <dbReference type="EMBL" id="POF29067.1"/>
    </source>
</evidence>
<evidence type="ECO:0000256" key="1">
    <source>
        <dbReference type="ARBA" id="ARBA00022598"/>
    </source>
</evidence>
<dbReference type="RefSeq" id="WP_103224228.1">
    <property type="nucleotide sequence ID" value="NZ_PPCN01000010.1"/>
</dbReference>
<dbReference type="PANTHER" id="PTHR45527:SF10">
    <property type="entry name" value="PYOCHELIN SYNTHASE PCHF"/>
    <property type="match status" value="1"/>
</dbReference>
<gene>
    <name evidence="3" type="ORF">CLV41_11071</name>
</gene>
<dbReference type="FunFam" id="3.30.559.10:FF:000023">
    <property type="entry name" value="Non-ribosomal peptide synthetase"/>
    <property type="match status" value="1"/>
</dbReference>
<dbReference type="CDD" id="cd19535">
    <property type="entry name" value="Cyc_NRPS"/>
    <property type="match status" value="1"/>
</dbReference>
<dbReference type="Proteomes" id="UP000236959">
    <property type="component" value="Unassembled WGS sequence"/>
</dbReference>
<dbReference type="AlphaFoldDB" id="A0A2S3UMX1"/>
<dbReference type="GO" id="GO:0016874">
    <property type="term" value="F:ligase activity"/>
    <property type="evidence" value="ECO:0007669"/>
    <property type="project" value="UniProtKB-KW"/>
</dbReference>
<proteinExistence type="predicted"/>
<evidence type="ECO:0000313" key="4">
    <source>
        <dbReference type="Proteomes" id="UP000236959"/>
    </source>
</evidence>
<name>A0A2S3UMX1_9HYPH</name>
<protein>
    <submittedName>
        <fullName evidence="3">Condensation domain-containing protein</fullName>
    </submittedName>
</protein>
<dbReference type="EMBL" id="PPCN01000010">
    <property type="protein sequence ID" value="POF29067.1"/>
    <property type="molecule type" value="Genomic_DNA"/>
</dbReference>
<keyword evidence="1" id="KW-0436">Ligase</keyword>
<dbReference type="GO" id="GO:0031177">
    <property type="term" value="F:phosphopantetheine binding"/>
    <property type="evidence" value="ECO:0007669"/>
    <property type="project" value="TreeGrafter"/>
</dbReference>
<keyword evidence="4" id="KW-1185">Reference proteome</keyword>
<dbReference type="OrthoDB" id="7671190at2"/>
<organism evidence="3 4">
    <name type="scientific">Roseibium marinum</name>
    <dbReference type="NCBI Taxonomy" id="281252"/>
    <lineage>
        <taxon>Bacteria</taxon>
        <taxon>Pseudomonadati</taxon>
        <taxon>Pseudomonadota</taxon>
        <taxon>Alphaproteobacteria</taxon>
        <taxon>Hyphomicrobiales</taxon>
        <taxon>Stappiaceae</taxon>
        <taxon>Roseibium</taxon>
    </lineage>
</organism>
<accession>A0A2S3UMX1</accession>
<dbReference type="GO" id="GO:0005737">
    <property type="term" value="C:cytoplasm"/>
    <property type="evidence" value="ECO:0007669"/>
    <property type="project" value="TreeGrafter"/>
</dbReference>
<dbReference type="SUPFAM" id="SSF52777">
    <property type="entry name" value="CoA-dependent acyltransferases"/>
    <property type="match status" value="2"/>
</dbReference>
<dbReference type="Gene3D" id="3.30.559.10">
    <property type="entry name" value="Chloramphenicol acetyltransferase-like domain"/>
    <property type="match status" value="1"/>
</dbReference>
<dbReference type="GO" id="GO:0043041">
    <property type="term" value="P:amino acid activation for nonribosomal peptide biosynthetic process"/>
    <property type="evidence" value="ECO:0007669"/>
    <property type="project" value="TreeGrafter"/>
</dbReference>
<dbReference type="Pfam" id="PF00668">
    <property type="entry name" value="Condensation"/>
    <property type="match status" value="1"/>
</dbReference>
<dbReference type="InterPro" id="IPR057737">
    <property type="entry name" value="Condensation_MtbB-like"/>
</dbReference>